<name>A0A195E8J0_9HYME</name>
<dbReference type="InterPro" id="IPR010629">
    <property type="entry name" value="Ins_allergen"/>
</dbReference>
<gene>
    <name evidence="2" type="ORF">ALC57_06144</name>
</gene>
<dbReference type="PANTHER" id="PTHR21163">
    <property type="entry name" value="PROTEIN G12"/>
    <property type="match status" value="1"/>
</dbReference>
<accession>A0A195E8J0</accession>
<organism evidence="2 3">
    <name type="scientific">Trachymyrmex cornetzi</name>
    <dbReference type="NCBI Taxonomy" id="471704"/>
    <lineage>
        <taxon>Eukaryota</taxon>
        <taxon>Metazoa</taxon>
        <taxon>Ecdysozoa</taxon>
        <taxon>Arthropoda</taxon>
        <taxon>Hexapoda</taxon>
        <taxon>Insecta</taxon>
        <taxon>Pterygota</taxon>
        <taxon>Neoptera</taxon>
        <taxon>Endopterygota</taxon>
        <taxon>Hymenoptera</taxon>
        <taxon>Apocrita</taxon>
        <taxon>Aculeata</taxon>
        <taxon>Formicoidea</taxon>
        <taxon>Formicidae</taxon>
        <taxon>Myrmicinae</taxon>
        <taxon>Trachymyrmex</taxon>
    </lineage>
</organism>
<feature type="signal peptide" evidence="1">
    <location>
        <begin position="1"/>
        <end position="19"/>
    </location>
</feature>
<dbReference type="Proteomes" id="UP000078492">
    <property type="component" value="Unassembled WGS sequence"/>
</dbReference>
<evidence type="ECO:0000313" key="2">
    <source>
        <dbReference type="EMBL" id="KYN21530.1"/>
    </source>
</evidence>
<dbReference type="EMBL" id="KQ979440">
    <property type="protein sequence ID" value="KYN21530.1"/>
    <property type="molecule type" value="Genomic_DNA"/>
</dbReference>
<evidence type="ECO:0000256" key="1">
    <source>
        <dbReference type="SAM" id="SignalP"/>
    </source>
</evidence>
<dbReference type="Pfam" id="PF06757">
    <property type="entry name" value="Ins_allergen_rp"/>
    <property type="match status" value="2"/>
</dbReference>
<dbReference type="AlphaFoldDB" id="A0A195E8J0"/>
<protein>
    <submittedName>
        <fullName evidence="2">Protein G12</fullName>
    </submittedName>
</protein>
<evidence type="ECO:0000313" key="3">
    <source>
        <dbReference type="Proteomes" id="UP000078492"/>
    </source>
</evidence>
<feature type="chain" id="PRO_5008270737" evidence="1">
    <location>
        <begin position="20"/>
        <end position="434"/>
    </location>
</feature>
<keyword evidence="1" id="KW-0732">Signal</keyword>
<sequence>MKYISALFAALTIIGLGQTHQFPDFPGSGPLYENIQDFLDLIPSKEIQTIVLDYVSNDPEVQNAFNNLVSSTVLKDLMIKNLRKLHAKNARFRIQPVQEIEGNYSLVNKANDALGIDRITPPASRLYSLVIQRTGGIVGLYKDIMGVLPIATIMHTYVQKMETSSAFVGFVNQLKSNNAQQAVDKVYQIKSLQIILNVLKSSGVNTQITADIMYILFGLIVPNDVTVYQEPTLEDELMDFVKLLPIDQINEITLQYIAEDEKVQHSLQYLQTPEFHSSLRDLEALKEHQALVVYLEEAGLNVTDYIKTFHRAIGMEDYVPSKIKSIFKSQIGIQKIGDGIKGLLEDIYNLIPFDKVLALYNEKLHNSKVFADFIEKLNSPKMQKLINDLYANRTFKNFVTEMKENGWELPELTKFSTSIFGFKFPHIKMHNAIF</sequence>
<dbReference type="PANTHER" id="PTHR21163:SF1">
    <property type="entry name" value="PROTEIN G12"/>
    <property type="match status" value="1"/>
</dbReference>
<reference evidence="2 3" key="1">
    <citation type="submission" date="2015-09" db="EMBL/GenBank/DDBJ databases">
        <title>Trachymyrmex cornetzi WGS genome.</title>
        <authorList>
            <person name="Nygaard S."/>
            <person name="Hu H."/>
            <person name="Boomsma J."/>
            <person name="Zhang G."/>
        </authorList>
    </citation>
    <scope>NUCLEOTIDE SEQUENCE [LARGE SCALE GENOMIC DNA]</scope>
    <source>
        <strain evidence="2">Tcor2-1</strain>
        <tissue evidence="2">Whole body</tissue>
    </source>
</reference>
<keyword evidence="3" id="KW-1185">Reference proteome</keyword>
<proteinExistence type="predicted"/>